<protein>
    <submittedName>
        <fullName evidence="9">Uncharacterized protein</fullName>
    </submittedName>
</protein>
<dbReference type="GO" id="GO:0016020">
    <property type="term" value="C:membrane"/>
    <property type="evidence" value="ECO:0007669"/>
    <property type="project" value="UniProtKB-SubCell"/>
</dbReference>
<feature type="compositionally biased region" description="Basic and acidic residues" evidence="8">
    <location>
        <begin position="1"/>
        <end position="13"/>
    </location>
</feature>
<dbReference type="AlphaFoldDB" id="A0A8D1E877"/>
<evidence type="ECO:0000256" key="7">
    <source>
        <dbReference type="ARBA" id="ARBA00023136"/>
    </source>
</evidence>
<comment type="similarity">
    <text evidence="4">Belongs to the sorting nexin family.</text>
</comment>
<feature type="compositionally biased region" description="Polar residues" evidence="8">
    <location>
        <begin position="14"/>
        <end position="37"/>
    </location>
</feature>
<keyword evidence="6" id="KW-0963">Cytoplasm</keyword>
<evidence type="ECO:0000256" key="4">
    <source>
        <dbReference type="ARBA" id="ARBA00010883"/>
    </source>
</evidence>
<evidence type="ECO:0000256" key="1">
    <source>
        <dbReference type="ARBA" id="ARBA00004184"/>
    </source>
</evidence>
<keyword evidence="7" id="KW-0472">Membrane</keyword>
<evidence type="ECO:0000256" key="3">
    <source>
        <dbReference type="ARBA" id="ARBA00004496"/>
    </source>
</evidence>
<dbReference type="PANTHER" id="PTHR45963">
    <property type="entry name" value="RE52028P"/>
    <property type="match status" value="1"/>
</dbReference>
<evidence type="ECO:0000313" key="9">
    <source>
        <dbReference type="Ensembl" id="ENSSSCP00040018550.1"/>
    </source>
</evidence>
<evidence type="ECO:0000256" key="6">
    <source>
        <dbReference type="ARBA" id="ARBA00022490"/>
    </source>
</evidence>
<dbReference type="GO" id="GO:0005737">
    <property type="term" value="C:cytoplasm"/>
    <property type="evidence" value="ECO:0007669"/>
    <property type="project" value="UniProtKB-SubCell"/>
</dbReference>
<evidence type="ECO:0000256" key="8">
    <source>
        <dbReference type="SAM" id="MobiDB-lite"/>
    </source>
</evidence>
<accession>A0A8D1E877</accession>
<keyword evidence="5" id="KW-0813">Transport</keyword>
<evidence type="ECO:0000256" key="5">
    <source>
        <dbReference type="ARBA" id="ARBA00022448"/>
    </source>
</evidence>
<name>A0A8D1E877_PIG</name>
<sequence>STYLNNKDKRVKNEPTQLTSNLHPPSSSVKVENSNPSMIGIGRKRRTRFELRGSTYIEIFLHSESCTKYRYSLFLWGKNEFENQSKILEEAIPGAVLKCQMLKKGDNGGVREGFLEEELCKMENVVEKIAQYPTHNNKTCKALYKQEETIGDNMKPSKITQ</sequence>
<proteinExistence type="inferred from homology"/>
<feature type="region of interest" description="Disordered" evidence="8">
    <location>
        <begin position="1"/>
        <end position="37"/>
    </location>
</feature>
<organism evidence="9 10">
    <name type="scientific">Sus scrofa</name>
    <name type="common">Pig</name>
    <dbReference type="NCBI Taxonomy" id="9823"/>
    <lineage>
        <taxon>Eukaryota</taxon>
        <taxon>Metazoa</taxon>
        <taxon>Chordata</taxon>
        <taxon>Craniata</taxon>
        <taxon>Vertebrata</taxon>
        <taxon>Euteleostomi</taxon>
        <taxon>Mammalia</taxon>
        <taxon>Eutheria</taxon>
        <taxon>Laurasiatheria</taxon>
        <taxon>Artiodactyla</taxon>
        <taxon>Suina</taxon>
        <taxon>Suidae</taxon>
        <taxon>Sus</taxon>
    </lineage>
</organism>
<reference evidence="9" key="1">
    <citation type="submission" date="2025-08" db="UniProtKB">
        <authorList>
            <consortium name="Ensembl"/>
        </authorList>
    </citation>
    <scope>IDENTIFICATION</scope>
</reference>
<dbReference type="GO" id="GO:0012505">
    <property type="term" value="C:endomembrane system"/>
    <property type="evidence" value="ECO:0007669"/>
    <property type="project" value="UniProtKB-SubCell"/>
</dbReference>
<comment type="subcellular location">
    <subcellularLocation>
        <location evidence="3">Cytoplasm</location>
    </subcellularLocation>
    <subcellularLocation>
        <location evidence="1">Endomembrane system</location>
        <topology evidence="1">Peripheral membrane protein</topology>
    </subcellularLocation>
    <subcellularLocation>
        <location evidence="2">Membrane</location>
        <topology evidence="2">Peripheral membrane protein</topology>
        <orientation evidence="2">Cytoplasmic side</orientation>
    </subcellularLocation>
</comment>
<dbReference type="Proteomes" id="UP000694722">
    <property type="component" value="Unplaced"/>
</dbReference>
<evidence type="ECO:0000256" key="2">
    <source>
        <dbReference type="ARBA" id="ARBA00004287"/>
    </source>
</evidence>
<dbReference type="InterPro" id="IPR051074">
    <property type="entry name" value="Sorting_Nexin"/>
</dbReference>
<evidence type="ECO:0000313" key="10">
    <source>
        <dbReference type="Proteomes" id="UP000694722"/>
    </source>
</evidence>
<dbReference type="PANTHER" id="PTHR45963:SF2">
    <property type="entry name" value="RE52028P"/>
    <property type="match status" value="1"/>
</dbReference>
<dbReference type="Ensembl" id="ENSSSCT00040044126.1">
    <property type="protein sequence ID" value="ENSSSCP00040018550.1"/>
    <property type="gene ID" value="ENSSSCG00040032578.1"/>
</dbReference>